<accession>E5LG74</accession>
<dbReference type="EMBL" id="HQ444405">
    <property type="protein sequence ID" value="ADR65124.1"/>
    <property type="molecule type" value="Genomic_DNA"/>
</dbReference>
<sequence>MNHKLIAIDQELTMKLHNPNPNEPTNLQMLVAEIKKSASSSYHGGYIQVPFRVECASYTRLEALVKHTGSSRNKIMNDLLRIGIETLAASLDDETIKTLFEIETSITADLYASGKMKSGDQSDD</sequence>
<reference evidence="1" key="1">
    <citation type="journal article" date="2010" name="J. Neurovirol.">
        <title>Nuclease resistant circular DNAs copurify with infectivity in scrapie and CJD.</title>
        <authorList>
            <person name="Manuelidis L."/>
        </authorList>
    </citation>
    <scope>NUCLEOTIDE SEQUENCE</scope>
    <source>
        <strain evidence="1">Sphinx 2.36</strain>
    </source>
</reference>
<evidence type="ECO:0000313" key="1">
    <source>
        <dbReference type="EMBL" id="ADR65124.1"/>
    </source>
</evidence>
<organism evidence="1">
    <name type="scientific">TSE-associated circular DNA</name>
    <dbReference type="NCBI Taxonomy" id="932710"/>
    <lineage>
        <taxon>unclassified sequences</taxon>
    </lineage>
</organism>
<proteinExistence type="predicted"/>
<name>E5LG74_9ZZZZ</name>
<dbReference type="AlphaFoldDB" id="E5LG74"/>
<protein>
    <submittedName>
        <fullName evidence="1">Uncharacterized protein</fullName>
    </submittedName>
</protein>